<feature type="domain" description="FAD-binding FR-type" evidence="10">
    <location>
        <begin position="2"/>
        <end position="101"/>
    </location>
</feature>
<dbReference type="Gene3D" id="2.40.30.10">
    <property type="entry name" value="Translation factors"/>
    <property type="match status" value="1"/>
</dbReference>
<sequence length="247" mass="28124">MTNWIKAEVIKNHHWNKNLFSLVLDADVTSFIAGQFTKLGLEIDGKLIQRAYSYVNAPNSRNLEIYATRVVNGLLSPKLHALEIGESVMITKEAYGFFTLDEIPQGKHLWMISTGTALGPFLSILQQEYVWQRFRKVILIHAVRFSADLSYQSKINALKQRYSGQLIVQPFVSRELESGALSGRITHALNNGMLERRVGFTLSPDQSQVMLCGNPQMVKEVRLLLINKGLKKNLRRIPGHVTIEQYW</sequence>
<dbReference type="EC" id="1.18.1.2" evidence="3"/>
<evidence type="ECO:0000256" key="2">
    <source>
        <dbReference type="ARBA" id="ARBA00008312"/>
    </source>
</evidence>
<dbReference type="GO" id="GO:0042167">
    <property type="term" value="P:heme catabolic process"/>
    <property type="evidence" value="ECO:0007669"/>
    <property type="project" value="TreeGrafter"/>
</dbReference>
<evidence type="ECO:0000256" key="8">
    <source>
        <dbReference type="ARBA" id="ARBA00023002"/>
    </source>
</evidence>
<comment type="similarity">
    <text evidence="2">Belongs to the ferredoxin--NADP reductase type 1 family.</text>
</comment>
<dbReference type="RefSeq" id="WP_097356190.1">
    <property type="nucleotide sequence ID" value="NZ_CAWNJE010000006.1"/>
</dbReference>
<comment type="caution">
    <text evidence="11">The sequence shown here is derived from an EMBL/GenBank/DDBJ whole genome shotgun (WGS) entry which is preliminary data.</text>
</comment>
<comment type="catalytic activity">
    <reaction evidence="9">
        <text>2 reduced [2Fe-2S]-[ferredoxin] + NADP(+) + H(+) = 2 oxidized [2Fe-2S]-[ferredoxin] + NADPH</text>
        <dbReference type="Rhea" id="RHEA:20125"/>
        <dbReference type="Rhea" id="RHEA-COMP:10000"/>
        <dbReference type="Rhea" id="RHEA-COMP:10001"/>
        <dbReference type="ChEBI" id="CHEBI:15378"/>
        <dbReference type="ChEBI" id="CHEBI:33737"/>
        <dbReference type="ChEBI" id="CHEBI:33738"/>
        <dbReference type="ChEBI" id="CHEBI:57783"/>
        <dbReference type="ChEBI" id="CHEBI:58349"/>
        <dbReference type="EC" id="1.18.1.2"/>
    </reaction>
</comment>
<dbReference type="GeneID" id="66951392"/>
<dbReference type="GO" id="GO:0000166">
    <property type="term" value="F:nucleotide binding"/>
    <property type="evidence" value="ECO:0007669"/>
    <property type="project" value="UniProtKB-KW"/>
</dbReference>
<dbReference type="InterPro" id="IPR017927">
    <property type="entry name" value="FAD-bd_FR_type"/>
</dbReference>
<accession>A0A2A5T4N3</accession>
<dbReference type="GO" id="GO:0004324">
    <property type="term" value="F:ferredoxin-NADP+ reductase activity"/>
    <property type="evidence" value="ECO:0007669"/>
    <property type="project" value="UniProtKB-EC"/>
</dbReference>
<keyword evidence="12" id="KW-1185">Reference proteome</keyword>
<dbReference type="InterPro" id="IPR051930">
    <property type="entry name" value="FNR_type-1"/>
</dbReference>
<evidence type="ECO:0000256" key="3">
    <source>
        <dbReference type="ARBA" id="ARBA00013223"/>
    </source>
</evidence>
<evidence type="ECO:0000256" key="5">
    <source>
        <dbReference type="ARBA" id="ARBA00022741"/>
    </source>
</evidence>
<reference evidence="12" key="1">
    <citation type="submission" date="2017-04" db="EMBL/GenBank/DDBJ databases">
        <title>Genome evolution of the luminous symbionts of deep sea anglerfish.</title>
        <authorList>
            <person name="Hendry T.A."/>
        </authorList>
    </citation>
    <scope>NUCLEOTIDE SEQUENCE [LARGE SCALE GENOMIC DNA]</scope>
</reference>
<dbReference type="InterPro" id="IPR033892">
    <property type="entry name" value="FNR_bac"/>
</dbReference>
<dbReference type="InterPro" id="IPR017938">
    <property type="entry name" value="Riboflavin_synthase-like_b-brl"/>
</dbReference>
<dbReference type="SUPFAM" id="SSF63380">
    <property type="entry name" value="Riboflavin synthase domain-like"/>
    <property type="match status" value="1"/>
</dbReference>
<evidence type="ECO:0000313" key="12">
    <source>
        <dbReference type="Proteomes" id="UP000219020"/>
    </source>
</evidence>
<keyword evidence="5" id="KW-0547">Nucleotide-binding</keyword>
<dbReference type="CDD" id="cd06195">
    <property type="entry name" value="FNR1"/>
    <property type="match status" value="1"/>
</dbReference>
<proteinExistence type="inferred from homology"/>
<dbReference type="InterPro" id="IPR008333">
    <property type="entry name" value="Cbr1-like_FAD-bd_dom"/>
</dbReference>
<keyword evidence="6" id="KW-0274">FAD</keyword>
<dbReference type="Pfam" id="PF00175">
    <property type="entry name" value="NAD_binding_1"/>
    <property type="match status" value="1"/>
</dbReference>
<dbReference type="GO" id="GO:0034599">
    <property type="term" value="P:cellular response to oxidative stress"/>
    <property type="evidence" value="ECO:0007669"/>
    <property type="project" value="TreeGrafter"/>
</dbReference>
<organism evidence="11 12">
    <name type="scientific">Candidatus Enterovibrio escicola</name>
    <dbReference type="NCBI Taxonomy" id="1927127"/>
    <lineage>
        <taxon>Bacteria</taxon>
        <taxon>Pseudomonadati</taxon>
        <taxon>Pseudomonadota</taxon>
        <taxon>Gammaproteobacteria</taxon>
        <taxon>Vibrionales</taxon>
        <taxon>Vibrionaceae</taxon>
        <taxon>Enterovibrio</taxon>
    </lineage>
</organism>
<dbReference type="InterPro" id="IPR001433">
    <property type="entry name" value="OxRdtase_FAD/NAD-bd"/>
</dbReference>
<dbReference type="AlphaFoldDB" id="A0A2A5T4N3"/>
<dbReference type="SUPFAM" id="SSF52343">
    <property type="entry name" value="Ferredoxin reductase-like, C-terminal NADP-linked domain"/>
    <property type="match status" value="1"/>
</dbReference>
<dbReference type="EMBL" id="NBYY01000011">
    <property type="protein sequence ID" value="PCS23129.1"/>
    <property type="molecule type" value="Genomic_DNA"/>
</dbReference>
<gene>
    <name evidence="11" type="ORF">BTN49_1124</name>
</gene>
<evidence type="ECO:0000259" key="10">
    <source>
        <dbReference type="PROSITE" id="PS51384"/>
    </source>
</evidence>
<protein>
    <recommendedName>
        <fullName evidence="3">ferredoxin--NADP(+) reductase</fullName>
        <ecNumber evidence="3">1.18.1.2</ecNumber>
    </recommendedName>
</protein>
<dbReference type="InterPro" id="IPR039261">
    <property type="entry name" value="FNR_nucleotide-bd"/>
</dbReference>
<evidence type="ECO:0000256" key="7">
    <source>
        <dbReference type="ARBA" id="ARBA00022857"/>
    </source>
</evidence>
<dbReference type="Gene3D" id="3.40.50.80">
    <property type="entry name" value="Nucleotide-binding domain of ferredoxin-NADP reductase (FNR) module"/>
    <property type="match status" value="1"/>
</dbReference>
<keyword evidence="8 11" id="KW-0560">Oxidoreductase</keyword>
<evidence type="ECO:0000256" key="4">
    <source>
        <dbReference type="ARBA" id="ARBA00022630"/>
    </source>
</evidence>
<keyword evidence="7" id="KW-0521">NADP</keyword>
<evidence type="ECO:0000256" key="1">
    <source>
        <dbReference type="ARBA" id="ARBA00001974"/>
    </source>
</evidence>
<comment type="cofactor">
    <cofactor evidence="1">
        <name>FAD</name>
        <dbReference type="ChEBI" id="CHEBI:57692"/>
    </cofactor>
</comment>
<evidence type="ECO:0000256" key="6">
    <source>
        <dbReference type="ARBA" id="ARBA00022827"/>
    </source>
</evidence>
<dbReference type="Pfam" id="PF00970">
    <property type="entry name" value="FAD_binding_6"/>
    <property type="match status" value="1"/>
</dbReference>
<dbReference type="PANTHER" id="PTHR47878:SF1">
    <property type="entry name" value="FLAVODOXIN_FERREDOXIN--NADP REDUCTASE"/>
    <property type="match status" value="1"/>
</dbReference>
<name>A0A2A5T4N3_9GAMM</name>
<dbReference type="PROSITE" id="PS51384">
    <property type="entry name" value="FAD_FR"/>
    <property type="match status" value="1"/>
</dbReference>
<evidence type="ECO:0000313" key="11">
    <source>
        <dbReference type="EMBL" id="PCS23129.1"/>
    </source>
</evidence>
<evidence type="ECO:0000256" key="9">
    <source>
        <dbReference type="ARBA" id="ARBA00047776"/>
    </source>
</evidence>
<dbReference type="PANTHER" id="PTHR47878">
    <property type="entry name" value="OXIDOREDUCTASE FAD/NAD(P)-BINDING DOMAIN PROTEIN"/>
    <property type="match status" value="1"/>
</dbReference>
<keyword evidence="4" id="KW-0285">Flavoprotein</keyword>
<dbReference type="Proteomes" id="UP000219020">
    <property type="component" value="Unassembled WGS sequence"/>
</dbReference>